<feature type="region of interest" description="Disordered" evidence="1">
    <location>
        <begin position="23"/>
        <end position="87"/>
    </location>
</feature>
<reference evidence="2" key="1">
    <citation type="journal article" date="2020" name="Stud. Mycol.">
        <title>101 Dothideomycetes genomes: a test case for predicting lifestyles and emergence of pathogens.</title>
        <authorList>
            <person name="Haridas S."/>
            <person name="Albert R."/>
            <person name="Binder M."/>
            <person name="Bloem J."/>
            <person name="Labutti K."/>
            <person name="Salamov A."/>
            <person name="Andreopoulos B."/>
            <person name="Baker S."/>
            <person name="Barry K."/>
            <person name="Bills G."/>
            <person name="Bluhm B."/>
            <person name="Cannon C."/>
            <person name="Castanera R."/>
            <person name="Culley D."/>
            <person name="Daum C."/>
            <person name="Ezra D."/>
            <person name="Gonzalez J."/>
            <person name="Henrissat B."/>
            <person name="Kuo A."/>
            <person name="Liang C."/>
            <person name="Lipzen A."/>
            <person name="Lutzoni F."/>
            <person name="Magnuson J."/>
            <person name="Mondo S."/>
            <person name="Nolan M."/>
            <person name="Ohm R."/>
            <person name="Pangilinan J."/>
            <person name="Park H.-J."/>
            <person name="Ramirez L."/>
            <person name="Alfaro M."/>
            <person name="Sun H."/>
            <person name="Tritt A."/>
            <person name="Yoshinaga Y."/>
            <person name="Zwiers L.-H."/>
            <person name="Turgeon B."/>
            <person name="Goodwin S."/>
            <person name="Spatafora J."/>
            <person name="Crous P."/>
            <person name="Grigoriev I."/>
        </authorList>
    </citation>
    <scope>NUCLEOTIDE SEQUENCE</scope>
    <source>
        <strain evidence="2">CBS 379.55</strain>
    </source>
</reference>
<keyword evidence="3" id="KW-1185">Reference proteome</keyword>
<dbReference type="AlphaFoldDB" id="A0A6A6JTK3"/>
<evidence type="ECO:0000313" key="2">
    <source>
        <dbReference type="EMBL" id="KAF2279941.1"/>
    </source>
</evidence>
<evidence type="ECO:0000313" key="3">
    <source>
        <dbReference type="Proteomes" id="UP000800097"/>
    </source>
</evidence>
<dbReference type="Proteomes" id="UP000800097">
    <property type="component" value="Unassembled WGS sequence"/>
</dbReference>
<feature type="compositionally biased region" description="Basic and acidic residues" evidence="1">
    <location>
        <begin position="23"/>
        <end position="50"/>
    </location>
</feature>
<gene>
    <name evidence="2" type="ORF">EI97DRAFT_477446</name>
</gene>
<dbReference type="RefSeq" id="XP_033657480.1">
    <property type="nucleotide sequence ID" value="XM_033801959.1"/>
</dbReference>
<sequence>MTPTRRKSSFIYAIIPKSVAKAKNKDMARRRSARLAEMKSRTQDTKKPPVDEGECAAQSKGKNCENEISEVTGEKKEDQKAEEASARKERLKAEKRYLSILKQPVRVERSQKTWRMVEEEDAAKQGRELWEKVLFECRRRREAERKVEAETSRRLALDPSELDGTGDETGDRTQTDQGGGTESSQPTLHFRFLDLPLDIRCMIYELVCHRPIGYKRFSQETLRSRNFSNNTKALRQREDKARITILRDIYTSGMIRSPRVFVLAVWGIRLFCGHTTASVIAARMGQACTIQVGFL</sequence>
<feature type="compositionally biased region" description="Basic and acidic residues" evidence="1">
    <location>
        <begin position="72"/>
        <end position="87"/>
    </location>
</feature>
<feature type="region of interest" description="Disordered" evidence="1">
    <location>
        <begin position="148"/>
        <end position="185"/>
    </location>
</feature>
<name>A0A6A6JTK3_WESOR</name>
<protein>
    <submittedName>
        <fullName evidence="2">Uncharacterized protein</fullName>
    </submittedName>
</protein>
<organism evidence="2 3">
    <name type="scientific">Westerdykella ornata</name>
    <dbReference type="NCBI Taxonomy" id="318751"/>
    <lineage>
        <taxon>Eukaryota</taxon>
        <taxon>Fungi</taxon>
        <taxon>Dikarya</taxon>
        <taxon>Ascomycota</taxon>
        <taxon>Pezizomycotina</taxon>
        <taxon>Dothideomycetes</taxon>
        <taxon>Pleosporomycetidae</taxon>
        <taxon>Pleosporales</taxon>
        <taxon>Sporormiaceae</taxon>
        <taxon>Westerdykella</taxon>
    </lineage>
</organism>
<proteinExistence type="predicted"/>
<evidence type="ECO:0000256" key="1">
    <source>
        <dbReference type="SAM" id="MobiDB-lite"/>
    </source>
</evidence>
<accession>A0A6A6JTK3</accession>
<dbReference type="GeneID" id="54555134"/>
<dbReference type="EMBL" id="ML986485">
    <property type="protein sequence ID" value="KAF2279941.1"/>
    <property type="molecule type" value="Genomic_DNA"/>
</dbReference>